<name>A0A3G2R655_9FIRM</name>
<accession>A0A3G2R655</accession>
<dbReference type="KEGG" id="bacg:D2962_09800"/>
<dbReference type="RefSeq" id="WP_122014888.1">
    <property type="nucleotide sequence ID" value="NZ_CP033169.1"/>
</dbReference>
<keyword evidence="2" id="KW-1185">Reference proteome</keyword>
<organism evidence="1 2">
    <name type="scientific">Biomaibacter acetigenes</name>
    <dbReference type="NCBI Taxonomy" id="2316383"/>
    <lineage>
        <taxon>Bacteria</taxon>
        <taxon>Bacillati</taxon>
        <taxon>Bacillota</taxon>
        <taxon>Clostridia</taxon>
        <taxon>Thermosediminibacterales</taxon>
        <taxon>Tepidanaerobacteraceae</taxon>
        <taxon>Biomaibacter</taxon>
    </lineage>
</organism>
<evidence type="ECO:0000313" key="2">
    <source>
        <dbReference type="Proteomes" id="UP000280960"/>
    </source>
</evidence>
<gene>
    <name evidence="1" type="ORF">D2962_09800</name>
</gene>
<proteinExistence type="predicted"/>
<dbReference type="EMBL" id="CP033169">
    <property type="protein sequence ID" value="AYO30873.1"/>
    <property type="molecule type" value="Genomic_DNA"/>
</dbReference>
<dbReference type="AlphaFoldDB" id="A0A3G2R655"/>
<evidence type="ECO:0000313" key="1">
    <source>
        <dbReference type="EMBL" id="AYO30873.1"/>
    </source>
</evidence>
<reference evidence="1 2" key="1">
    <citation type="submission" date="2018-10" db="EMBL/GenBank/DDBJ databases">
        <authorList>
            <person name="Zhang X."/>
        </authorList>
    </citation>
    <scope>NUCLEOTIDE SEQUENCE [LARGE SCALE GENOMIC DNA]</scope>
    <source>
        <strain evidence="1 2">SK-G1</strain>
    </source>
</reference>
<dbReference type="Proteomes" id="UP000280960">
    <property type="component" value="Chromosome"/>
</dbReference>
<sequence length="284" mass="33179">MLQTFVVSFYFNPLKHQERLLTGGKDKKVQAGHFLRKAVELVLAEENGHSEDEVREFFPGDNEKEKTAHLWSLFEAWFSTIPPNAAIRKSFPQKGQERKWDPDYPVKKLEWPNTPAGAYAAVMYNDPYFSHIAKELFFQDVWLPVFAAWNRCRILPYRGGWLVDAGSEYDAACCEALLFIQFNRRPKWKVCSNPKCLKVHDGNEWKCAKCRGQVRRYIPPVERTEEMRFLDRIRRAKCDGIIGEKDYAGLKALVDNGELLKAQERYSQLKKEHAMRKRAASFRR</sequence>
<protein>
    <submittedName>
        <fullName evidence="1">Uncharacterized protein</fullName>
    </submittedName>
</protein>